<dbReference type="PANTHER" id="PTHR11748">
    <property type="entry name" value="D-LACTATE DEHYDROGENASE"/>
    <property type="match status" value="1"/>
</dbReference>
<gene>
    <name evidence="5" type="ORF">LCGC14_0707260</name>
</gene>
<evidence type="ECO:0000256" key="2">
    <source>
        <dbReference type="ARBA" id="ARBA00022630"/>
    </source>
</evidence>
<dbReference type="SUPFAM" id="SSF56176">
    <property type="entry name" value="FAD-binding/transporter-associated domain-like"/>
    <property type="match status" value="1"/>
</dbReference>
<comment type="similarity">
    <text evidence="1">Belongs to the FAD-binding oxidoreductase/transferase type 4 family.</text>
</comment>
<dbReference type="GO" id="GO:1903457">
    <property type="term" value="P:lactate catabolic process"/>
    <property type="evidence" value="ECO:0007669"/>
    <property type="project" value="TreeGrafter"/>
</dbReference>
<feature type="domain" description="FAD-binding PCMH-type" evidence="4">
    <location>
        <begin position="61"/>
        <end position="237"/>
    </location>
</feature>
<name>A0A0F9T1Z6_9ZZZZ</name>
<dbReference type="AlphaFoldDB" id="A0A0F9T1Z6"/>
<dbReference type="SUPFAM" id="SSF55103">
    <property type="entry name" value="FAD-linked oxidases, C-terminal domain"/>
    <property type="match status" value="1"/>
</dbReference>
<dbReference type="InterPro" id="IPR006094">
    <property type="entry name" value="Oxid_FAD_bind_N"/>
</dbReference>
<dbReference type="InterPro" id="IPR016169">
    <property type="entry name" value="FAD-bd_PCMH_sub2"/>
</dbReference>
<dbReference type="EMBL" id="LAZR01001540">
    <property type="protein sequence ID" value="KKN43026.1"/>
    <property type="molecule type" value="Genomic_DNA"/>
</dbReference>
<organism evidence="5">
    <name type="scientific">marine sediment metagenome</name>
    <dbReference type="NCBI Taxonomy" id="412755"/>
    <lineage>
        <taxon>unclassified sequences</taxon>
        <taxon>metagenomes</taxon>
        <taxon>ecological metagenomes</taxon>
    </lineage>
</organism>
<accession>A0A0F9T1Z6</accession>
<dbReference type="InterPro" id="IPR036318">
    <property type="entry name" value="FAD-bd_PCMH-like_sf"/>
</dbReference>
<reference evidence="5" key="1">
    <citation type="journal article" date="2015" name="Nature">
        <title>Complex archaea that bridge the gap between prokaryotes and eukaryotes.</title>
        <authorList>
            <person name="Spang A."/>
            <person name="Saw J.H."/>
            <person name="Jorgensen S.L."/>
            <person name="Zaremba-Niedzwiedzka K."/>
            <person name="Martijn J."/>
            <person name="Lind A.E."/>
            <person name="van Eijk R."/>
            <person name="Schleper C."/>
            <person name="Guy L."/>
            <person name="Ettema T.J."/>
        </authorList>
    </citation>
    <scope>NUCLEOTIDE SEQUENCE</scope>
</reference>
<dbReference type="GO" id="GO:0004458">
    <property type="term" value="F:D-lactate dehydrogenase (cytochrome) activity"/>
    <property type="evidence" value="ECO:0007669"/>
    <property type="project" value="TreeGrafter"/>
</dbReference>
<evidence type="ECO:0000256" key="1">
    <source>
        <dbReference type="ARBA" id="ARBA00008000"/>
    </source>
</evidence>
<keyword evidence="3" id="KW-0274">FAD</keyword>
<evidence type="ECO:0000259" key="4">
    <source>
        <dbReference type="PROSITE" id="PS51387"/>
    </source>
</evidence>
<dbReference type="PROSITE" id="PS51387">
    <property type="entry name" value="FAD_PCMH"/>
    <property type="match status" value="1"/>
</dbReference>
<dbReference type="Gene3D" id="3.30.465.10">
    <property type="match status" value="1"/>
</dbReference>
<sequence length="497" mass="56404">MSESDNIKEKGQDVVLEKKKNLADEFLEFISPYHVSTNPYELESASADLASLPIYHYKFKKKYRASHVIRPADTNELSLAIKLCRERLIPVTIRSAGTSCFASATPSRGGVIIDVRRINKIHEIDSEKMTVKCGSGISWLNLIEQLADFGLAPKCYPTSFKTSCVAGFIGTPGDAGIGVFKYGAMRNTILSLEVVLPNGEIINVSKGSKGDFSIDDFEGTYGIYGAISTVELSLTTLKTSLEIIGYGFNSIKDASNFYEALKTDIPNKPFFLSISEGKFEKYSHIEYPKQQWLVWAVLYDEPEETSKGISTIKNIASKFDSVEVENAYLREKWRDISDAEVSIGLSARNLIFQEYWISDDRLLDFIETYNIISKKFKFPTALYTLTGEAEFSRIKIFGLTDIDRTLEFFAVKAFLHNLAVKAFKQGDRLYTIGIVNTFYYLKFLPDVVAKKKILKEKLDPKHLFNSYRITKATMKYWRISLLFKTAQILYKILKIRK</sequence>
<evidence type="ECO:0000256" key="3">
    <source>
        <dbReference type="ARBA" id="ARBA00022827"/>
    </source>
</evidence>
<dbReference type="PANTHER" id="PTHR11748:SF111">
    <property type="entry name" value="D-LACTATE DEHYDROGENASE, MITOCHONDRIAL-RELATED"/>
    <property type="match status" value="1"/>
</dbReference>
<evidence type="ECO:0000313" key="5">
    <source>
        <dbReference type="EMBL" id="KKN43026.1"/>
    </source>
</evidence>
<protein>
    <recommendedName>
        <fullName evidence="4">FAD-binding PCMH-type domain-containing protein</fullName>
    </recommendedName>
</protein>
<dbReference type="InterPro" id="IPR016164">
    <property type="entry name" value="FAD-linked_Oxase-like_C"/>
</dbReference>
<comment type="caution">
    <text evidence="5">The sequence shown here is derived from an EMBL/GenBank/DDBJ whole genome shotgun (WGS) entry which is preliminary data.</text>
</comment>
<proteinExistence type="inferred from homology"/>
<dbReference type="GO" id="GO:0008720">
    <property type="term" value="F:D-lactate dehydrogenase (NAD+) activity"/>
    <property type="evidence" value="ECO:0007669"/>
    <property type="project" value="TreeGrafter"/>
</dbReference>
<dbReference type="GO" id="GO:0071949">
    <property type="term" value="F:FAD binding"/>
    <property type="evidence" value="ECO:0007669"/>
    <property type="project" value="InterPro"/>
</dbReference>
<dbReference type="Pfam" id="PF01565">
    <property type="entry name" value="FAD_binding_4"/>
    <property type="match status" value="1"/>
</dbReference>
<dbReference type="InterPro" id="IPR016166">
    <property type="entry name" value="FAD-bd_PCMH"/>
</dbReference>
<keyword evidence="2" id="KW-0285">Flavoprotein</keyword>